<comment type="similarity">
    <text evidence="10">Belongs to the TRM5 / TYW2 family.</text>
</comment>
<sequence length="450" mass="49970">MSVVPALDRGAFRRRLEVPALRVPAKRTGEVLQRLRPHLLNMARRRNVESAGAMKMVLLSRELPLEGTLEALPPEVREWLGEVEVTRHAIELDYEYLTAEEALRMVLPVEVPTSFEIVGHVVHLNLRAEQLPWKSIIGEVILDKVKTARTVVNKVDVVATPFRTFPLEVIAGDDDTRVVVRETDCEFRFDLREVYWNSRLQSEHARLSAAIAADSTDPIFVADATCGVGPFAVPLAKHPHVTVYANDLNPAAVRALADNARRNGCSDAIRVRDPGCARDFLRTDAVRYDHVITNLPAAGIDLLDAFRGLRFDENNDGRGPPLVHCYCFAAKTDDVVDAILRRVELALGTSPPPPPPTHQARRRRPFPSPAVDEALRAARDGATTVRWIRNVAPSKDMYCVSFRVPRACADLEYHHRHPPLEAPTLRLDAVEGAGGRTSKRPRTVAPPPGP</sequence>
<dbReference type="SUPFAM" id="SSF53335">
    <property type="entry name" value="S-adenosyl-L-methionine-dependent methyltransferases"/>
    <property type="match status" value="1"/>
</dbReference>
<dbReference type="GO" id="GO:0052906">
    <property type="term" value="F:tRNA (guanine(37)-N1)-methyltransferase activity"/>
    <property type="evidence" value="ECO:0007669"/>
    <property type="project" value="UniProtKB-UniRule"/>
</dbReference>
<keyword evidence="7 10" id="KW-0496">Mitochondrion</keyword>
<keyword evidence="2 10" id="KW-0963">Cytoplasm</keyword>
<protein>
    <recommendedName>
        <fullName evidence="10">tRNA (guanine(37)-N1)-methyltransferase</fullName>
        <ecNumber evidence="10">2.1.1.228</ecNumber>
    </recommendedName>
    <alternativeName>
        <fullName evidence="10">M1G-methyltransferase</fullName>
    </alternativeName>
    <alternativeName>
        <fullName evidence="10">tRNA [GM37] methyltransferase</fullName>
    </alternativeName>
    <alternativeName>
        <fullName evidence="10">tRNA methyltransferase 5 homolog</fullName>
    </alternativeName>
</protein>
<keyword evidence="3 10" id="KW-0489">Methyltransferase</keyword>
<dbReference type="PANTHER" id="PTHR23245">
    <property type="entry name" value="TRNA METHYLTRANSFERASE"/>
    <property type="match status" value="1"/>
</dbReference>
<evidence type="ECO:0000256" key="2">
    <source>
        <dbReference type="ARBA" id="ARBA00022490"/>
    </source>
</evidence>
<keyword evidence="5 10" id="KW-0949">S-adenosyl-L-methionine</keyword>
<dbReference type="CDD" id="cd02440">
    <property type="entry name" value="AdoMet_MTases"/>
    <property type="match status" value="1"/>
</dbReference>
<dbReference type="GO" id="GO:0002939">
    <property type="term" value="P:tRNA N1-guanine methylation"/>
    <property type="evidence" value="ECO:0007669"/>
    <property type="project" value="TreeGrafter"/>
</dbReference>
<name>A0AAD7UE86_9STRA</name>
<evidence type="ECO:0000256" key="7">
    <source>
        <dbReference type="ARBA" id="ARBA00023128"/>
    </source>
</evidence>
<organism evidence="13 14">
    <name type="scientific">Chrysophaeum taylorii</name>
    <dbReference type="NCBI Taxonomy" id="2483200"/>
    <lineage>
        <taxon>Eukaryota</taxon>
        <taxon>Sar</taxon>
        <taxon>Stramenopiles</taxon>
        <taxon>Ochrophyta</taxon>
        <taxon>Pelagophyceae</taxon>
        <taxon>Pelagomonadales</taxon>
        <taxon>Pelagomonadaceae</taxon>
        <taxon>Chrysophaeum</taxon>
    </lineage>
</organism>
<evidence type="ECO:0000256" key="10">
    <source>
        <dbReference type="HAMAP-Rule" id="MF_03152"/>
    </source>
</evidence>
<dbReference type="InterPro" id="IPR030382">
    <property type="entry name" value="MeTrfase_TRM5/TYW2"/>
</dbReference>
<comment type="subcellular location">
    <subcellularLocation>
        <location evidence="10">Mitochondrion matrix</location>
    </subcellularLocation>
    <subcellularLocation>
        <location evidence="10">Nucleus</location>
    </subcellularLocation>
    <subcellularLocation>
        <location evidence="10">Cytoplasm</location>
    </subcellularLocation>
    <text evidence="10">Predominantly in the mitochondria and in the nucleus.</text>
</comment>
<feature type="binding site" evidence="10">
    <location>
        <position position="294"/>
    </location>
    <ligand>
        <name>S-adenosyl-L-methionine</name>
        <dbReference type="ChEBI" id="CHEBI:59789"/>
    </ligand>
</feature>
<keyword evidence="8 10" id="KW-0539">Nucleus</keyword>
<evidence type="ECO:0000256" key="9">
    <source>
        <dbReference type="ARBA" id="ARBA00047783"/>
    </source>
</evidence>
<dbReference type="EMBL" id="JAQMWT010000379">
    <property type="protein sequence ID" value="KAJ8602426.1"/>
    <property type="molecule type" value="Genomic_DNA"/>
</dbReference>
<comment type="similarity">
    <text evidence="1">Belongs to the class I-like SAM-binding methyltransferase superfamily. TRM5/TYW2 family.</text>
</comment>
<reference evidence="13" key="1">
    <citation type="submission" date="2023-01" db="EMBL/GenBank/DDBJ databases">
        <title>Metagenome sequencing of chrysophaentin producing Chrysophaeum taylorii.</title>
        <authorList>
            <person name="Davison J."/>
            <person name="Bewley C."/>
        </authorList>
    </citation>
    <scope>NUCLEOTIDE SEQUENCE</scope>
    <source>
        <strain evidence="13">NIES-1699</strain>
    </source>
</reference>
<gene>
    <name evidence="13" type="ORF">CTAYLR_001235</name>
</gene>
<evidence type="ECO:0000256" key="5">
    <source>
        <dbReference type="ARBA" id="ARBA00022691"/>
    </source>
</evidence>
<evidence type="ECO:0000256" key="3">
    <source>
        <dbReference type="ARBA" id="ARBA00022603"/>
    </source>
</evidence>
<dbReference type="GO" id="GO:0005759">
    <property type="term" value="C:mitochondrial matrix"/>
    <property type="evidence" value="ECO:0007669"/>
    <property type="project" value="UniProtKB-SubCell"/>
</dbReference>
<dbReference type="GO" id="GO:0070901">
    <property type="term" value="P:mitochondrial tRNA methylation"/>
    <property type="evidence" value="ECO:0007669"/>
    <property type="project" value="UniProtKB-ARBA"/>
</dbReference>
<dbReference type="Gene3D" id="3.40.50.150">
    <property type="entry name" value="Vaccinia Virus protein VP39"/>
    <property type="match status" value="1"/>
</dbReference>
<comment type="subunit">
    <text evidence="10">Monomer.</text>
</comment>
<comment type="caution">
    <text evidence="13">The sequence shown here is derived from an EMBL/GenBank/DDBJ whole genome shotgun (WGS) entry which is preliminary data.</text>
</comment>
<dbReference type="FunFam" id="3.30.300.110:FF:000001">
    <property type="entry name" value="tRNA (guanine(37)-N1)-methyltransferase"/>
    <property type="match status" value="1"/>
</dbReference>
<evidence type="ECO:0000313" key="13">
    <source>
        <dbReference type="EMBL" id="KAJ8602426.1"/>
    </source>
</evidence>
<dbReference type="Pfam" id="PF02475">
    <property type="entry name" value="TRM5-TYW2_MTfase"/>
    <property type="match status" value="1"/>
</dbReference>
<dbReference type="InterPro" id="IPR056743">
    <property type="entry name" value="TRM5-TYW2-like_MTfase"/>
</dbReference>
<dbReference type="AlphaFoldDB" id="A0AAD7UE86"/>
<dbReference type="Pfam" id="PF25133">
    <property type="entry name" value="TYW2_N_2"/>
    <property type="match status" value="1"/>
</dbReference>
<dbReference type="InterPro" id="IPR056744">
    <property type="entry name" value="TRM5/TYW2-like_N"/>
</dbReference>
<evidence type="ECO:0000256" key="1">
    <source>
        <dbReference type="ARBA" id="ARBA00009775"/>
    </source>
</evidence>
<evidence type="ECO:0000256" key="6">
    <source>
        <dbReference type="ARBA" id="ARBA00022694"/>
    </source>
</evidence>
<dbReference type="PANTHER" id="PTHR23245:SF36">
    <property type="entry name" value="TRNA (GUANINE(37)-N1)-METHYLTRANSFERASE"/>
    <property type="match status" value="1"/>
</dbReference>
<dbReference type="GO" id="GO:0005634">
    <property type="term" value="C:nucleus"/>
    <property type="evidence" value="ECO:0007669"/>
    <property type="project" value="UniProtKB-SubCell"/>
</dbReference>
<dbReference type="Proteomes" id="UP001230188">
    <property type="component" value="Unassembled WGS sequence"/>
</dbReference>
<feature type="binding site" evidence="10">
    <location>
        <begin position="247"/>
        <end position="248"/>
    </location>
    <ligand>
        <name>S-adenosyl-L-methionine</name>
        <dbReference type="ChEBI" id="CHEBI:59789"/>
    </ligand>
</feature>
<comment type="caution">
    <text evidence="10">Lacks conserved residue(s) required for the propagation of feature annotation.</text>
</comment>
<feature type="region of interest" description="Disordered" evidence="11">
    <location>
        <begin position="346"/>
        <end position="365"/>
    </location>
</feature>
<evidence type="ECO:0000256" key="11">
    <source>
        <dbReference type="SAM" id="MobiDB-lite"/>
    </source>
</evidence>
<feature type="domain" description="SAM-dependent methyltransferase TRM5/TYW2-type" evidence="12">
    <location>
        <begin position="115"/>
        <end position="406"/>
    </location>
</feature>
<keyword evidence="4 10" id="KW-0808">Transferase</keyword>
<dbReference type="InterPro" id="IPR025792">
    <property type="entry name" value="tRNA_Gua_MeTrfase_euk"/>
</dbReference>
<comment type="catalytic activity">
    <reaction evidence="9 10">
        <text>guanosine(37) in tRNA + S-adenosyl-L-methionine = N(1)-methylguanosine(37) in tRNA + S-adenosyl-L-homocysteine + H(+)</text>
        <dbReference type="Rhea" id="RHEA:36899"/>
        <dbReference type="Rhea" id="RHEA-COMP:10145"/>
        <dbReference type="Rhea" id="RHEA-COMP:10147"/>
        <dbReference type="ChEBI" id="CHEBI:15378"/>
        <dbReference type="ChEBI" id="CHEBI:57856"/>
        <dbReference type="ChEBI" id="CHEBI:59789"/>
        <dbReference type="ChEBI" id="CHEBI:73542"/>
        <dbReference type="ChEBI" id="CHEBI:74269"/>
        <dbReference type="EC" id="2.1.1.228"/>
    </reaction>
</comment>
<keyword evidence="6 10" id="KW-0819">tRNA processing</keyword>
<evidence type="ECO:0000313" key="14">
    <source>
        <dbReference type="Proteomes" id="UP001230188"/>
    </source>
</evidence>
<dbReference type="Gene3D" id="3.30.300.110">
    <property type="entry name" value="Met-10+ protein-like domains"/>
    <property type="match status" value="1"/>
</dbReference>
<comment type="function">
    <text evidence="10">Specifically methylates the N1 position of guanosine-37 in various cytoplasmic and mitochondrial tRNAs. Methylation is not dependent on the nature of the nucleoside 5' of the target nucleoside. This is the first step in the biosynthesis of wybutosine (yW), a modified base adjacent to the anticodon of tRNAs and required for accurate decoding.</text>
</comment>
<evidence type="ECO:0000256" key="4">
    <source>
        <dbReference type="ARBA" id="ARBA00022679"/>
    </source>
</evidence>
<proteinExistence type="inferred from homology"/>
<evidence type="ECO:0000256" key="8">
    <source>
        <dbReference type="ARBA" id="ARBA00023242"/>
    </source>
</evidence>
<dbReference type="InterPro" id="IPR029063">
    <property type="entry name" value="SAM-dependent_MTases_sf"/>
</dbReference>
<evidence type="ECO:0000259" key="12">
    <source>
        <dbReference type="PROSITE" id="PS51684"/>
    </source>
</evidence>
<accession>A0AAD7UE86</accession>
<feature type="binding site" evidence="10">
    <location>
        <position position="204"/>
    </location>
    <ligand>
        <name>S-adenosyl-L-methionine</name>
        <dbReference type="ChEBI" id="CHEBI:59789"/>
    </ligand>
</feature>
<dbReference type="EC" id="2.1.1.228" evidence="10"/>
<dbReference type="HAMAP" id="MF_03152">
    <property type="entry name" value="TRM5"/>
    <property type="match status" value="1"/>
</dbReference>
<dbReference type="PROSITE" id="PS51684">
    <property type="entry name" value="SAM_MT_TRM5_TYW2"/>
    <property type="match status" value="1"/>
</dbReference>
<keyword evidence="14" id="KW-1185">Reference proteome</keyword>